<feature type="region of interest" description="Disordered" evidence="1">
    <location>
        <begin position="1"/>
        <end position="23"/>
    </location>
</feature>
<proteinExistence type="predicted"/>
<dbReference type="RefSeq" id="XP_066720980.1">
    <property type="nucleotide sequence ID" value="XM_066852839.1"/>
</dbReference>
<sequence length="287" mass="30929">MLRNHKESAKEKKKKKGAGFKGDPVASHALGHVWLRYLERLDQVLNKVEVFLPECRVAEGAPRDGAGAPREVAARAGAVGTALAAVADARRRVRRAAAGRRGGSRRRVGGRARRVVGAVRPEDVHGLRVGLDLPQRDGDLVDGEEEGDRARDLPEEGADLGRDRRGRLRQRLLVEDQLRHRFLLHQGHGLARFGQRGRVAARRQHDLLVEPHHLPAPFDVLAQELAEPAAASAGARDGYVAPLLQEPGESLRGSEFIAVVVVAATGQGVAAGEFGQVFGNKVLDVGG</sequence>
<feature type="compositionally biased region" description="Basic and acidic residues" evidence="1">
    <location>
        <begin position="148"/>
        <end position="160"/>
    </location>
</feature>
<evidence type="ECO:0000313" key="2">
    <source>
        <dbReference type="EMBL" id="KAK8086456.1"/>
    </source>
</evidence>
<dbReference type="EMBL" id="JAQQWL010000002">
    <property type="protein sequence ID" value="KAK8086456.1"/>
    <property type="molecule type" value="Genomic_DNA"/>
</dbReference>
<gene>
    <name evidence="2" type="ORF">PG994_001430</name>
</gene>
<keyword evidence="3" id="KW-1185">Reference proteome</keyword>
<reference evidence="2 3" key="1">
    <citation type="submission" date="2023-01" db="EMBL/GenBank/DDBJ databases">
        <title>Analysis of 21 Apiospora genomes using comparative genomics revels a genus with tremendous synthesis potential of carbohydrate active enzymes and secondary metabolites.</title>
        <authorList>
            <person name="Sorensen T."/>
        </authorList>
    </citation>
    <scope>NUCLEOTIDE SEQUENCE [LARGE SCALE GENOMIC DNA]</scope>
    <source>
        <strain evidence="2 3">CBS 135458</strain>
    </source>
</reference>
<dbReference type="GeneID" id="92085902"/>
<evidence type="ECO:0000256" key="1">
    <source>
        <dbReference type="SAM" id="MobiDB-lite"/>
    </source>
</evidence>
<name>A0ABR1WTH7_9PEZI</name>
<feature type="compositionally biased region" description="Basic and acidic residues" evidence="1">
    <location>
        <begin position="1"/>
        <end position="10"/>
    </location>
</feature>
<evidence type="ECO:0000313" key="3">
    <source>
        <dbReference type="Proteomes" id="UP001480595"/>
    </source>
</evidence>
<dbReference type="Proteomes" id="UP001480595">
    <property type="component" value="Unassembled WGS sequence"/>
</dbReference>
<protein>
    <submittedName>
        <fullName evidence="2">Uncharacterized protein</fullName>
    </submittedName>
</protein>
<organism evidence="2 3">
    <name type="scientific">Apiospora phragmitis</name>
    <dbReference type="NCBI Taxonomy" id="2905665"/>
    <lineage>
        <taxon>Eukaryota</taxon>
        <taxon>Fungi</taxon>
        <taxon>Dikarya</taxon>
        <taxon>Ascomycota</taxon>
        <taxon>Pezizomycotina</taxon>
        <taxon>Sordariomycetes</taxon>
        <taxon>Xylariomycetidae</taxon>
        <taxon>Amphisphaeriales</taxon>
        <taxon>Apiosporaceae</taxon>
        <taxon>Apiospora</taxon>
    </lineage>
</organism>
<accession>A0ABR1WTH7</accession>
<feature type="region of interest" description="Disordered" evidence="1">
    <location>
        <begin position="135"/>
        <end position="160"/>
    </location>
</feature>
<comment type="caution">
    <text evidence="2">The sequence shown here is derived from an EMBL/GenBank/DDBJ whole genome shotgun (WGS) entry which is preliminary data.</text>
</comment>